<dbReference type="AlphaFoldDB" id="A0A0K0EXK3"/>
<evidence type="ECO:0000256" key="2">
    <source>
        <dbReference type="ARBA" id="ARBA00022833"/>
    </source>
</evidence>
<accession>A0A0K0EXK3</accession>
<evidence type="ECO:0000313" key="8">
    <source>
        <dbReference type="Proteomes" id="UP000035680"/>
    </source>
</evidence>
<dbReference type="PROSITE" id="PS00478">
    <property type="entry name" value="LIM_DOMAIN_1"/>
    <property type="match status" value="1"/>
</dbReference>
<dbReference type="PANTHER" id="PTHR24206">
    <property type="entry name" value="OS06G0237300 PROTEIN"/>
    <property type="match status" value="1"/>
</dbReference>
<dbReference type="Proteomes" id="UP000035680">
    <property type="component" value="Unassembled WGS sequence"/>
</dbReference>
<proteinExistence type="predicted"/>
<keyword evidence="3 4" id="KW-0440">LIM domain</keyword>
<keyword evidence="8" id="KW-1185">Reference proteome</keyword>
<dbReference type="STRING" id="75913.A0A0K0EXK3"/>
<reference evidence="8" key="1">
    <citation type="submission" date="2014-07" db="EMBL/GenBank/DDBJ databases">
        <authorList>
            <person name="Martin A.A"/>
            <person name="De Silva N."/>
        </authorList>
    </citation>
    <scope>NUCLEOTIDE SEQUENCE</scope>
</reference>
<evidence type="ECO:0000256" key="6">
    <source>
        <dbReference type="SAM" id="MobiDB-lite"/>
    </source>
</evidence>
<organism evidence="8 9">
    <name type="scientific">Strongyloides venezuelensis</name>
    <name type="common">Threadworm</name>
    <dbReference type="NCBI Taxonomy" id="75913"/>
    <lineage>
        <taxon>Eukaryota</taxon>
        <taxon>Metazoa</taxon>
        <taxon>Ecdysozoa</taxon>
        <taxon>Nematoda</taxon>
        <taxon>Chromadorea</taxon>
        <taxon>Rhabditida</taxon>
        <taxon>Tylenchina</taxon>
        <taxon>Panagrolaimomorpha</taxon>
        <taxon>Strongyloidoidea</taxon>
        <taxon>Strongyloididae</taxon>
        <taxon>Strongyloides</taxon>
    </lineage>
</organism>
<dbReference type="SUPFAM" id="SSF57716">
    <property type="entry name" value="Glucocorticoid receptor-like (DNA-binding domain)"/>
    <property type="match status" value="1"/>
</dbReference>
<evidence type="ECO:0000313" key="9">
    <source>
        <dbReference type="WBParaSite" id="SVE_0125700.1"/>
    </source>
</evidence>
<keyword evidence="5" id="KW-0175">Coiled coil</keyword>
<dbReference type="WBParaSite" id="SVE_0125700.1">
    <property type="protein sequence ID" value="SVE_0125700.1"/>
    <property type="gene ID" value="SVE_0125700"/>
</dbReference>
<dbReference type="Gene3D" id="2.10.110.10">
    <property type="entry name" value="Cysteine Rich Protein"/>
    <property type="match status" value="1"/>
</dbReference>
<dbReference type="CDD" id="cd09358">
    <property type="entry name" value="LIM_Mical_like"/>
    <property type="match status" value="1"/>
</dbReference>
<feature type="region of interest" description="Disordered" evidence="6">
    <location>
        <begin position="585"/>
        <end position="632"/>
    </location>
</feature>
<dbReference type="PROSITE" id="PS50023">
    <property type="entry name" value="LIM_DOMAIN_2"/>
    <property type="match status" value="1"/>
</dbReference>
<feature type="region of interest" description="Disordered" evidence="6">
    <location>
        <begin position="743"/>
        <end position="765"/>
    </location>
</feature>
<evidence type="ECO:0000256" key="1">
    <source>
        <dbReference type="ARBA" id="ARBA00022723"/>
    </source>
</evidence>
<feature type="compositionally biased region" description="Basic and acidic residues" evidence="6">
    <location>
        <begin position="743"/>
        <end position="753"/>
    </location>
</feature>
<reference evidence="9" key="2">
    <citation type="submission" date="2015-08" db="UniProtKB">
        <authorList>
            <consortium name="WormBaseParasite"/>
        </authorList>
    </citation>
    <scope>IDENTIFICATION</scope>
</reference>
<feature type="coiled-coil region" evidence="5">
    <location>
        <begin position="39"/>
        <end position="76"/>
    </location>
</feature>
<dbReference type="SMART" id="SM00132">
    <property type="entry name" value="LIM"/>
    <property type="match status" value="1"/>
</dbReference>
<feature type="region of interest" description="Disordered" evidence="6">
    <location>
        <begin position="1"/>
        <end position="26"/>
    </location>
</feature>
<keyword evidence="1 4" id="KW-0479">Metal-binding</keyword>
<dbReference type="InterPro" id="IPR001781">
    <property type="entry name" value="Znf_LIM"/>
</dbReference>
<name>A0A0K0EXK3_STRVS</name>
<dbReference type="GO" id="GO:0046872">
    <property type="term" value="F:metal ion binding"/>
    <property type="evidence" value="ECO:0007669"/>
    <property type="project" value="UniProtKB-KW"/>
</dbReference>
<feature type="compositionally biased region" description="Polar residues" evidence="6">
    <location>
        <begin position="613"/>
        <end position="623"/>
    </location>
</feature>
<dbReference type="Pfam" id="PF00412">
    <property type="entry name" value="LIM"/>
    <property type="match status" value="1"/>
</dbReference>
<keyword evidence="2 4" id="KW-0862">Zinc</keyword>
<feature type="domain" description="LIM zinc-binding" evidence="7">
    <location>
        <begin position="198"/>
        <end position="258"/>
    </location>
</feature>
<evidence type="ECO:0000256" key="5">
    <source>
        <dbReference type="SAM" id="Coils"/>
    </source>
</evidence>
<sequence>MSDNEDPYALSDSDEESLKGPPPKIDIGIKSSIDISRIKENLTSENQEVVKDQDKLKELEELKKIKGEELKKVMENFKEGKISNKNDDEETKTIDLDKPTGLSKDVLSQFKNKFEHMEETLAANVEEKLKGVEKELEGLQNIGKDILKDIKGNFEGSGKGNATGIEFNKEQIKGKSGDELSKIMGAFENPKIDDEGPRNCTICNKLVYSAEKLLANKNIYHYACFKCSKCSKKLTPVTFYSHEGNLLCKQHMDLVLHPDRAAALESLNVVDVEDTSQGDDDDEFAISSKPKQLSGDVVRAGTNIGEELLQIKSLREKKEHLQSSIQESGKIDKKTIIEENIKSGLVKGNVDRLVHSSDDGDSNVNKTVVELDTTQIAEVKNRWKTGDVEKEKEITTETKAELEELRKGGGNIKERFCEKTGDEEPDPNVKRSYNIGDLDVTNVAAARKSFLEGAAYQSGPVEKTATELTDLEFKKLDSFKDRFEKSEDSDNIEKTKIDLDIQLGSIKAAFEKGEDTMTPEERAELKKKEIEAEFLRYKLARKLQAQKAKEEVEKEDVIEESDEKKIEINTNLIGKARDKFKQIEAENPDQHLPMPRQTSIKAPSKWDKKETTTAEIVNRSSTQYEDNDDDEEEYDVKNIMNKFKNIGKEDNTIKTPKKLDLEGLQIKGKDIRDKFETITNDDTDICEEKRKALEEEFMRLKEERDKALKQLEEESLLSEQHSSYTKDDVNIAAEHAHKMTAKWEKIQQKEAKKAQKSQMPSKPNA</sequence>
<evidence type="ECO:0000259" key="7">
    <source>
        <dbReference type="PROSITE" id="PS50023"/>
    </source>
</evidence>
<protein>
    <submittedName>
        <fullName evidence="9">LIM zinc-binding domain-containing protein</fullName>
    </submittedName>
</protein>
<evidence type="ECO:0000256" key="4">
    <source>
        <dbReference type="PROSITE-ProRule" id="PRU00125"/>
    </source>
</evidence>
<feature type="coiled-coil region" evidence="5">
    <location>
        <begin position="683"/>
        <end position="717"/>
    </location>
</feature>
<evidence type="ECO:0000256" key="3">
    <source>
        <dbReference type="ARBA" id="ARBA00023038"/>
    </source>
</evidence>